<keyword evidence="3" id="KW-1185">Reference proteome</keyword>
<evidence type="ECO:0000313" key="2">
    <source>
        <dbReference type="EMBL" id="OZI17117.1"/>
    </source>
</evidence>
<reference evidence="3" key="1">
    <citation type="submission" date="2017-05" db="EMBL/GenBank/DDBJ databases">
        <title>Complete and WGS of Bordetella genogroups.</title>
        <authorList>
            <person name="Spilker T."/>
            <person name="Lipuma J."/>
        </authorList>
    </citation>
    <scope>NUCLEOTIDE SEQUENCE [LARGE SCALE GENOMIC DNA]</scope>
    <source>
        <strain evidence="3">AU18089</strain>
    </source>
</reference>
<feature type="domain" description="CinA C-terminal" evidence="1">
    <location>
        <begin position="24"/>
        <end position="179"/>
    </location>
</feature>
<dbReference type="InterPro" id="IPR008136">
    <property type="entry name" value="CinA_C"/>
</dbReference>
<comment type="caution">
    <text evidence="2">The sequence shown here is derived from an EMBL/GenBank/DDBJ whole genome shotgun (WGS) entry which is preliminary data.</text>
</comment>
<dbReference type="InterPro" id="IPR036653">
    <property type="entry name" value="CinA-like_C"/>
</dbReference>
<proteinExistence type="predicted"/>
<evidence type="ECO:0000259" key="1">
    <source>
        <dbReference type="Pfam" id="PF02464"/>
    </source>
</evidence>
<accession>A0A261QX65</accession>
<dbReference type="AlphaFoldDB" id="A0A261QX65"/>
<gene>
    <name evidence="2" type="ORF">CAL19_14820</name>
</gene>
<dbReference type="Pfam" id="PF02464">
    <property type="entry name" value="CinA"/>
    <property type="match status" value="1"/>
</dbReference>
<evidence type="ECO:0000313" key="3">
    <source>
        <dbReference type="Proteomes" id="UP000216947"/>
    </source>
</evidence>
<protein>
    <submittedName>
        <fullName evidence="2">Damage-inducible protein CinA</fullName>
    </submittedName>
</protein>
<dbReference type="RefSeq" id="WP_026639156.1">
    <property type="nucleotide sequence ID" value="NZ_NEVI01000019.1"/>
</dbReference>
<dbReference type="OrthoDB" id="9801454at2"/>
<organism evidence="2 3">
    <name type="scientific">Bordetella genomosp. 7</name>
    <dbReference type="NCBI Taxonomy" id="1416805"/>
    <lineage>
        <taxon>Bacteria</taxon>
        <taxon>Pseudomonadati</taxon>
        <taxon>Pseudomonadota</taxon>
        <taxon>Betaproteobacteria</taxon>
        <taxon>Burkholderiales</taxon>
        <taxon>Alcaligenaceae</taxon>
        <taxon>Bordetella</taxon>
    </lineage>
</organism>
<dbReference type="SUPFAM" id="SSF142433">
    <property type="entry name" value="CinA-like"/>
    <property type="match status" value="1"/>
</dbReference>
<dbReference type="Gene3D" id="3.90.950.20">
    <property type="entry name" value="CinA-like"/>
    <property type="match status" value="1"/>
</dbReference>
<sequence length="189" mass="19196">MTLPHKPVPGLAPASLSQAQALGLAERLGAALQRRGLVLGTAESCTGGLLAGAITAVAGSSDWFDRGLVTYSNDAKIAELNVSADTLDRFGAVSEETALEMASGVMLASPAVHIAASTTGIAGPGGATPGKPVGMVCFGFAIRNGDGITSRADTQVFAGDRAQVRQSSVVYALRGLLELIGEPVHRSRP</sequence>
<dbReference type="Proteomes" id="UP000216947">
    <property type="component" value="Unassembled WGS sequence"/>
</dbReference>
<dbReference type="EMBL" id="NEVK01000007">
    <property type="protein sequence ID" value="OZI17117.1"/>
    <property type="molecule type" value="Genomic_DNA"/>
</dbReference>
<dbReference type="NCBIfam" id="TIGR00199">
    <property type="entry name" value="PncC_domain"/>
    <property type="match status" value="1"/>
</dbReference>
<name>A0A261QX65_9BORD</name>